<keyword evidence="3" id="KW-0560">Oxidoreductase</keyword>
<dbReference type="OrthoDB" id="416253at2759"/>
<dbReference type="InterPro" id="IPR018170">
    <property type="entry name" value="Aldo/ket_reductase_CS"/>
</dbReference>
<feature type="active site" description="Proton donor" evidence="4">
    <location>
        <position position="52"/>
    </location>
</feature>
<dbReference type="Proteomes" id="UP000276133">
    <property type="component" value="Unassembled WGS sequence"/>
</dbReference>
<reference evidence="8 9" key="1">
    <citation type="journal article" date="2018" name="Sci. Rep.">
        <title>Genomic signatures of local adaptation to the degree of environmental predictability in rotifers.</title>
        <authorList>
            <person name="Franch-Gras L."/>
            <person name="Hahn C."/>
            <person name="Garcia-Roger E.M."/>
            <person name="Carmona M.J."/>
            <person name="Serra M."/>
            <person name="Gomez A."/>
        </authorList>
    </citation>
    <scope>NUCLEOTIDE SEQUENCE [LARGE SCALE GENOMIC DNA]</scope>
    <source>
        <strain evidence="8">HYR1</strain>
    </source>
</reference>
<dbReference type="PANTHER" id="PTHR11732">
    <property type="entry name" value="ALDO/KETO REDUCTASE"/>
    <property type="match status" value="1"/>
</dbReference>
<dbReference type="Gene3D" id="3.20.20.100">
    <property type="entry name" value="NADP-dependent oxidoreductase domain"/>
    <property type="match status" value="1"/>
</dbReference>
<evidence type="ECO:0000256" key="2">
    <source>
        <dbReference type="ARBA" id="ARBA00022857"/>
    </source>
</evidence>
<evidence type="ECO:0000256" key="6">
    <source>
        <dbReference type="PIRSR" id="PIRSR000097-3"/>
    </source>
</evidence>
<dbReference type="SUPFAM" id="SSF51430">
    <property type="entry name" value="NAD(P)-linked oxidoreductase"/>
    <property type="match status" value="1"/>
</dbReference>
<feature type="site" description="Lowers pKa of active site Tyr" evidence="6">
    <location>
        <position position="83"/>
    </location>
</feature>
<dbReference type="PROSITE" id="PS00798">
    <property type="entry name" value="ALDOKETO_REDUCTASE_1"/>
    <property type="match status" value="1"/>
</dbReference>
<accession>A0A3M7PDD2</accession>
<evidence type="ECO:0000256" key="3">
    <source>
        <dbReference type="ARBA" id="ARBA00023002"/>
    </source>
</evidence>
<organism evidence="8 9">
    <name type="scientific">Brachionus plicatilis</name>
    <name type="common">Marine rotifer</name>
    <name type="synonym">Brachionus muelleri</name>
    <dbReference type="NCBI Taxonomy" id="10195"/>
    <lineage>
        <taxon>Eukaryota</taxon>
        <taxon>Metazoa</taxon>
        <taxon>Spiralia</taxon>
        <taxon>Gnathifera</taxon>
        <taxon>Rotifera</taxon>
        <taxon>Eurotatoria</taxon>
        <taxon>Monogononta</taxon>
        <taxon>Pseudotrocha</taxon>
        <taxon>Ploima</taxon>
        <taxon>Brachionidae</taxon>
        <taxon>Brachionus</taxon>
    </lineage>
</organism>
<gene>
    <name evidence="8" type="ORF">BpHYR1_051949</name>
</gene>
<feature type="binding site" evidence="5">
    <location>
        <position position="116"/>
    </location>
    <ligand>
        <name>substrate</name>
    </ligand>
</feature>
<dbReference type="PROSITE" id="PS00062">
    <property type="entry name" value="ALDOKETO_REDUCTASE_2"/>
    <property type="match status" value="1"/>
</dbReference>
<dbReference type="InterPro" id="IPR020471">
    <property type="entry name" value="AKR"/>
</dbReference>
<dbReference type="PRINTS" id="PR00069">
    <property type="entry name" value="ALDKETRDTASE"/>
</dbReference>
<feature type="domain" description="NADP-dependent oxidoreductase" evidence="7">
    <location>
        <begin position="19"/>
        <end position="294"/>
    </location>
</feature>
<dbReference type="PIRSF" id="PIRSF000097">
    <property type="entry name" value="AKR"/>
    <property type="match status" value="1"/>
</dbReference>
<dbReference type="PROSITE" id="PS00063">
    <property type="entry name" value="ALDOKETO_REDUCTASE_3"/>
    <property type="match status" value="1"/>
</dbReference>
<keyword evidence="2" id="KW-0521">NADP</keyword>
<dbReference type="InterPro" id="IPR023210">
    <property type="entry name" value="NADP_OxRdtase_dom"/>
</dbReference>
<dbReference type="AlphaFoldDB" id="A0A3M7PDD2"/>
<dbReference type="Pfam" id="PF00248">
    <property type="entry name" value="Aldo_ket_red"/>
    <property type="match status" value="1"/>
</dbReference>
<comment type="similarity">
    <text evidence="1">Belongs to the aldo/keto reductase family.</text>
</comment>
<evidence type="ECO:0000259" key="7">
    <source>
        <dbReference type="Pfam" id="PF00248"/>
    </source>
</evidence>
<evidence type="ECO:0000313" key="8">
    <source>
        <dbReference type="EMBL" id="RMZ97105.1"/>
    </source>
</evidence>
<dbReference type="FunFam" id="3.20.20.100:FF:000006">
    <property type="entry name" value="Aldo-keto reductase family 1 member A1"/>
    <property type="match status" value="1"/>
</dbReference>
<proteinExistence type="inferred from homology"/>
<evidence type="ECO:0000256" key="4">
    <source>
        <dbReference type="PIRSR" id="PIRSR000097-1"/>
    </source>
</evidence>
<evidence type="ECO:0000313" key="9">
    <source>
        <dbReference type="Proteomes" id="UP000276133"/>
    </source>
</evidence>
<dbReference type="EMBL" id="REGN01011641">
    <property type="protein sequence ID" value="RMZ97105.1"/>
    <property type="molecule type" value="Genomic_DNA"/>
</dbReference>
<evidence type="ECO:0000256" key="5">
    <source>
        <dbReference type="PIRSR" id="PIRSR000097-2"/>
    </source>
</evidence>
<evidence type="ECO:0000256" key="1">
    <source>
        <dbReference type="ARBA" id="ARBA00007905"/>
    </source>
</evidence>
<dbReference type="GO" id="GO:0016491">
    <property type="term" value="F:oxidoreductase activity"/>
    <property type="evidence" value="ECO:0007669"/>
    <property type="project" value="UniProtKB-KW"/>
</dbReference>
<comment type="caution">
    <text evidence="8">The sequence shown here is derived from an EMBL/GenBank/DDBJ whole genome shotgun (WGS) entry which is preliminary data.</text>
</comment>
<name>A0A3M7PDD2_BRAPC</name>
<dbReference type="STRING" id="10195.A0A3M7PDD2"/>
<protein>
    <submittedName>
        <fullName evidence="8">Aldose reductase-like</fullName>
    </submittedName>
</protein>
<sequence>MPSINNLKFSNGLEIPSLGLGTYKEEKEDVLVDAVKAAIKSGYRHFDCAHIYFNEQHIGKAIRDTIAESNGALKREDFFITSKCWNTYHSREKVHLCLDQILQRLGLEYLDLYLIHWPMGFKEDAGDYPLGEDGKMIPSDIHYLDTYKAMEECVRNGKTKSIGVSNFNIKQLEDVLANGEIKPVCNQVEVNPLFQNAELIEFCQKKNIVVVAYAPLGAPDRAWLKTEDPVPLQHPIVLNLAKKHNKSPAQIILRWLLQRGLVVIPKSVNPTRIEENSKIFDFNLSSEEMTEFKNFRDQFRFYKFEVADKHQFYPFE</sequence>
<keyword evidence="9" id="KW-1185">Reference proteome</keyword>
<dbReference type="InterPro" id="IPR036812">
    <property type="entry name" value="NAD(P)_OxRdtase_dom_sf"/>
</dbReference>